<sequence>MSVGGTPVAWSPYRQGESGAGDAAGSVRSAHDGTALADGTPPTANSRSPHGINLTDGTPAGSPT</sequence>
<evidence type="ECO:0000313" key="4">
    <source>
        <dbReference type="Proteomes" id="UP001272987"/>
    </source>
</evidence>
<comment type="caution">
    <text evidence="2">The sequence shown here is derived from an EMBL/GenBank/DDBJ whole genome shotgun (WGS) entry which is preliminary data.</text>
</comment>
<proteinExistence type="predicted"/>
<accession>A0AAP6BJ68</accession>
<dbReference type="GeneID" id="69804556"/>
<feature type="region of interest" description="Disordered" evidence="1">
    <location>
        <begin position="1"/>
        <end position="64"/>
    </location>
</feature>
<keyword evidence="4" id="KW-1185">Reference proteome</keyword>
<gene>
    <name evidence="2" type="ORF">PV399_39420</name>
    <name evidence="3" type="ORF">PV666_00600</name>
</gene>
<evidence type="ECO:0000313" key="5">
    <source>
        <dbReference type="Proteomes" id="UP001282288"/>
    </source>
</evidence>
<dbReference type="RefSeq" id="WP_158002769.1">
    <property type="nucleotide sequence ID" value="NZ_CP122369.1"/>
</dbReference>
<organism evidence="2 5">
    <name type="scientific">Streptomyces acidiscabies</name>
    <dbReference type="NCBI Taxonomy" id="42234"/>
    <lineage>
        <taxon>Bacteria</taxon>
        <taxon>Bacillati</taxon>
        <taxon>Actinomycetota</taxon>
        <taxon>Actinomycetes</taxon>
        <taxon>Kitasatosporales</taxon>
        <taxon>Streptomycetaceae</taxon>
        <taxon>Streptomyces</taxon>
    </lineage>
</organism>
<reference evidence="2 4" key="1">
    <citation type="journal article" date="2023" name="Microb. Genom.">
        <title>Mesoterricola silvestris gen. nov., sp. nov., Mesoterricola sediminis sp. nov., Geothrix oryzae sp. nov., Geothrix edaphica sp. nov., Geothrix rubra sp. nov., and Geothrix limicola sp. nov., six novel members of Acidobacteriota isolated from soils.</title>
        <authorList>
            <person name="Weisberg A.J."/>
            <person name="Pearce E."/>
            <person name="Kramer C.G."/>
            <person name="Chang J.H."/>
            <person name="Clarke C.R."/>
        </authorList>
    </citation>
    <scope>NUCLEOTIDE SEQUENCE</scope>
    <source>
        <strain evidence="3 4">NB05-1H</strain>
        <strain evidence="2">NRRL_B-16521</strain>
    </source>
</reference>
<evidence type="ECO:0000313" key="2">
    <source>
        <dbReference type="EMBL" id="MDX2965741.1"/>
    </source>
</evidence>
<dbReference type="Proteomes" id="UP001272987">
    <property type="component" value="Unassembled WGS sequence"/>
</dbReference>
<evidence type="ECO:0000313" key="3">
    <source>
        <dbReference type="EMBL" id="MDX3016386.1"/>
    </source>
</evidence>
<evidence type="ECO:0000256" key="1">
    <source>
        <dbReference type="SAM" id="MobiDB-lite"/>
    </source>
</evidence>
<protein>
    <submittedName>
        <fullName evidence="2">Uncharacterized protein</fullName>
    </submittedName>
</protein>
<dbReference type="Proteomes" id="UP001282288">
    <property type="component" value="Unassembled WGS sequence"/>
</dbReference>
<name>A0AAP6BJ68_9ACTN</name>
<dbReference type="EMBL" id="JARAWP010000001">
    <property type="protein sequence ID" value="MDX3016386.1"/>
    <property type="molecule type" value="Genomic_DNA"/>
</dbReference>
<dbReference type="AlphaFoldDB" id="A0AAP6BJ68"/>
<dbReference type="EMBL" id="JARAWC010000045">
    <property type="protein sequence ID" value="MDX2965741.1"/>
    <property type="molecule type" value="Genomic_DNA"/>
</dbReference>